<dbReference type="InterPro" id="IPR026898">
    <property type="entry name" value="PrsW"/>
</dbReference>
<dbReference type="KEGG" id="asun:KG104_10625"/>
<dbReference type="Pfam" id="PF13367">
    <property type="entry name" value="PrsW-protease"/>
    <property type="match status" value="1"/>
</dbReference>
<evidence type="ECO:0000256" key="1">
    <source>
        <dbReference type="SAM" id="Phobius"/>
    </source>
</evidence>
<keyword evidence="2" id="KW-0482">Metalloprotease</keyword>
<organism evidence="2 3">
    <name type="scientific">Arthrobacter sunyaminii</name>
    <dbReference type="NCBI Taxonomy" id="2816859"/>
    <lineage>
        <taxon>Bacteria</taxon>
        <taxon>Bacillati</taxon>
        <taxon>Actinomycetota</taxon>
        <taxon>Actinomycetes</taxon>
        <taxon>Micrococcales</taxon>
        <taxon>Micrococcaceae</taxon>
        <taxon>Arthrobacter</taxon>
    </lineage>
</organism>
<feature type="transmembrane region" description="Helical" evidence="1">
    <location>
        <begin position="113"/>
        <end position="137"/>
    </location>
</feature>
<feature type="transmembrane region" description="Helical" evidence="1">
    <location>
        <begin position="222"/>
        <end position="248"/>
    </location>
</feature>
<keyword evidence="1" id="KW-0472">Membrane</keyword>
<keyword evidence="2" id="KW-0645">Protease</keyword>
<name>A0A975PCN9_9MICC</name>
<dbReference type="GO" id="GO:0008237">
    <property type="term" value="F:metallopeptidase activity"/>
    <property type="evidence" value="ECO:0007669"/>
    <property type="project" value="UniProtKB-KW"/>
</dbReference>
<dbReference type="EMBL" id="CP076456">
    <property type="protein sequence ID" value="QWQ34986.1"/>
    <property type="molecule type" value="Genomic_DNA"/>
</dbReference>
<keyword evidence="2" id="KW-0378">Hydrolase</keyword>
<evidence type="ECO:0000313" key="3">
    <source>
        <dbReference type="Proteomes" id="UP000680588"/>
    </source>
</evidence>
<feature type="transmembrane region" description="Helical" evidence="1">
    <location>
        <begin position="189"/>
        <end position="210"/>
    </location>
</feature>
<feature type="transmembrane region" description="Helical" evidence="1">
    <location>
        <begin position="290"/>
        <end position="311"/>
    </location>
</feature>
<keyword evidence="1" id="KW-0812">Transmembrane</keyword>
<keyword evidence="3" id="KW-1185">Reference proteome</keyword>
<protein>
    <submittedName>
        <fullName evidence="2">PrsW family intramembrane metalloprotease</fullName>
    </submittedName>
</protein>
<feature type="transmembrane region" description="Helical" evidence="1">
    <location>
        <begin position="81"/>
        <end position="101"/>
    </location>
</feature>
<accession>A0A975PCN9</accession>
<sequence>MTSRGPEDFPARDRVPVTPQAGFLQPARVKPPGAGPVPVQPLWSAPPKTGKGTAVTVLLTVGASVALLAVAWFLWWQLGTAAFALCGILALVPLGICLLGLRWVDRWEPEPRSALLFAFLWGAGVSVGIALLAGPYVARLFYALLPGFAPEFIGPVLEAPVVEEIAKGLGVLILVFVRRSHFDGPVDGVVYAGTVAAGFAFTENILYFGSALITSGEFGAQLGFVFVLRGLFSPFAHVLFTSAIGLALGFAVRRGGTARIAGAFFLGLLAAIVGHMFWNGGTALVSGDFFAFYFLLQVPLFGLAVTGVLLLRRAEQRLTRQRLGEYAAAGWFTPQEVLMLSTRAGRHQAMAWAGRFGARRIMKTFIAEATRLALTRQQIAAGRDVAANQATERTLLQDITRTRSMMLARSAGTARGLV</sequence>
<gene>
    <name evidence="2" type="ORF">KG104_10625</name>
</gene>
<evidence type="ECO:0000313" key="2">
    <source>
        <dbReference type="EMBL" id="QWQ34986.1"/>
    </source>
</evidence>
<feature type="transmembrane region" description="Helical" evidence="1">
    <location>
        <begin position="157"/>
        <end position="177"/>
    </location>
</feature>
<dbReference type="AlphaFoldDB" id="A0A975PCN9"/>
<dbReference type="PANTHER" id="PTHR36844">
    <property type="entry name" value="PROTEASE PRSW"/>
    <property type="match status" value="1"/>
</dbReference>
<dbReference type="RefSeq" id="WP_207346987.1">
    <property type="nucleotide sequence ID" value="NZ_CP076456.1"/>
</dbReference>
<feature type="transmembrane region" description="Helical" evidence="1">
    <location>
        <begin position="54"/>
        <end position="75"/>
    </location>
</feature>
<feature type="transmembrane region" description="Helical" evidence="1">
    <location>
        <begin position="260"/>
        <end position="278"/>
    </location>
</feature>
<dbReference type="PANTHER" id="PTHR36844:SF1">
    <property type="entry name" value="PROTEASE PRSW"/>
    <property type="match status" value="1"/>
</dbReference>
<proteinExistence type="predicted"/>
<reference evidence="2" key="1">
    <citation type="submission" date="2021-06" db="EMBL/GenBank/DDBJ databases">
        <title>Novel species in genus Arthrobacter.</title>
        <authorList>
            <person name="Zhang G."/>
        </authorList>
    </citation>
    <scope>NUCLEOTIDE SEQUENCE</scope>
    <source>
        <strain evidence="2">Zg-ZUI122</strain>
    </source>
</reference>
<keyword evidence="1" id="KW-1133">Transmembrane helix</keyword>
<dbReference type="Proteomes" id="UP000680588">
    <property type="component" value="Chromosome"/>
</dbReference>